<evidence type="ECO:0000313" key="1">
    <source>
        <dbReference type="EMBL" id="MVF49518.1"/>
    </source>
</evidence>
<dbReference type="InterPro" id="IPR041895">
    <property type="entry name" value="ArdA_dom1"/>
</dbReference>
<proteinExistence type="predicted"/>
<organism evidence="1 2">
    <name type="scientific">Pseudomonas monteilii</name>
    <dbReference type="NCBI Taxonomy" id="76759"/>
    <lineage>
        <taxon>Bacteria</taxon>
        <taxon>Pseudomonadati</taxon>
        <taxon>Pseudomonadota</taxon>
        <taxon>Gammaproteobacteria</taxon>
        <taxon>Pseudomonadales</taxon>
        <taxon>Pseudomonadaceae</taxon>
        <taxon>Pseudomonas</taxon>
    </lineage>
</organism>
<name>A0A7X3F141_9PSED</name>
<dbReference type="Pfam" id="PF07275">
    <property type="entry name" value="ArdA"/>
    <property type="match status" value="1"/>
</dbReference>
<dbReference type="Gene3D" id="3.10.20.480">
    <property type="entry name" value="Antirestriction protein ArdA, domain 1"/>
    <property type="match status" value="1"/>
</dbReference>
<sequence length="206" mass="23644">MTKNTRTTWSDTMKMYAACLASYNNGHLHGRWFDLEDYADADELIQAIAVYVLRTSPYPNVTVTCPACSGKKPEQFFCMCCDKTGQVASAEEWAAHDWDGEGLATFGEYPDLQRVLNHVEMVEMHGEAWAAFTAYHGDSVTEDDFQAAYRGHYDSEKAFAEEWCCELHGLKGDESFFNWIDWQQAWDCDLSHTFVYQDGYVFHSSW</sequence>
<dbReference type="AlphaFoldDB" id="A0A7X3F141"/>
<evidence type="ECO:0000313" key="2">
    <source>
        <dbReference type="Proteomes" id="UP000440965"/>
    </source>
</evidence>
<protein>
    <submittedName>
        <fullName evidence="1">Antirestriction protein ArdA</fullName>
    </submittedName>
</protein>
<reference evidence="1 2" key="1">
    <citation type="submission" date="2019-10" db="EMBL/GenBank/DDBJ databases">
        <title>XDR Pseudomonas monteilii producing IMP-16 from LCR.</title>
        <authorList>
            <person name="Ballaben A."/>
            <person name="Doi Y."/>
        </authorList>
    </citation>
    <scope>NUCLEOTIDE SEQUENCE [LARGE SCALE GENOMIC DNA]</scope>
    <source>
        <strain evidence="1 2">597/14</strain>
    </source>
</reference>
<dbReference type="Proteomes" id="UP000440965">
    <property type="component" value="Unassembled WGS sequence"/>
</dbReference>
<accession>A0A7X3F141</accession>
<comment type="caution">
    <text evidence="1">The sequence shown here is derived from an EMBL/GenBank/DDBJ whole genome shotgun (WGS) entry which is preliminary data.</text>
</comment>
<gene>
    <name evidence="1" type="ORF">F9Z43_09325</name>
</gene>
<dbReference type="EMBL" id="WEIK01000006">
    <property type="protein sequence ID" value="MVF49518.1"/>
    <property type="molecule type" value="Genomic_DNA"/>
</dbReference>
<dbReference type="InterPro" id="IPR009899">
    <property type="entry name" value="ArdA"/>
</dbReference>